<evidence type="ECO:0000256" key="3">
    <source>
        <dbReference type="ARBA" id="ARBA00022741"/>
    </source>
</evidence>
<name>A0A7N2RCT7_QUELO</name>
<proteinExistence type="inferred from homology"/>
<dbReference type="GO" id="GO:0008440">
    <property type="term" value="F:inositol-1,4,5-trisphosphate 3-kinase activity"/>
    <property type="evidence" value="ECO:0007669"/>
    <property type="project" value="TreeGrafter"/>
</dbReference>
<keyword evidence="3 8" id="KW-0547">Nucleotide-binding</keyword>
<comment type="function">
    <text evidence="8">Inositol phosphate kinase with a broad substrate specificity.</text>
</comment>
<dbReference type="InParanoid" id="A0A7N2RCT7"/>
<reference evidence="10 11" key="1">
    <citation type="journal article" date="2016" name="G3 (Bethesda)">
        <title>First Draft Assembly and Annotation of the Genome of a California Endemic Oak Quercus lobata Nee (Fagaceae).</title>
        <authorList>
            <person name="Sork V.L."/>
            <person name="Fitz-Gibbon S.T."/>
            <person name="Puiu D."/>
            <person name="Crepeau M."/>
            <person name="Gugger P.F."/>
            <person name="Sherman R."/>
            <person name="Stevens K."/>
            <person name="Langley C.H."/>
            <person name="Pellegrini M."/>
            <person name="Salzberg S.L."/>
        </authorList>
    </citation>
    <scope>NUCLEOTIDE SEQUENCE [LARGE SCALE GENOMIC DNA]</scope>
    <source>
        <strain evidence="10 11">cv. SW786</strain>
    </source>
</reference>
<dbReference type="FunCoup" id="A0A7N2RCT7">
    <property type="interactions" value="2664"/>
</dbReference>
<dbReference type="Gramene" id="QL10p065288:mrna">
    <property type="protein sequence ID" value="QL10p065288:mrna:CDS:1"/>
    <property type="gene ID" value="QL10p065288"/>
</dbReference>
<evidence type="ECO:0000256" key="6">
    <source>
        <dbReference type="ARBA" id="ARBA00036164"/>
    </source>
</evidence>
<organism evidence="10 11">
    <name type="scientific">Quercus lobata</name>
    <name type="common">Valley oak</name>
    <dbReference type="NCBI Taxonomy" id="97700"/>
    <lineage>
        <taxon>Eukaryota</taxon>
        <taxon>Viridiplantae</taxon>
        <taxon>Streptophyta</taxon>
        <taxon>Embryophyta</taxon>
        <taxon>Tracheophyta</taxon>
        <taxon>Spermatophyta</taxon>
        <taxon>Magnoliopsida</taxon>
        <taxon>eudicotyledons</taxon>
        <taxon>Gunneridae</taxon>
        <taxon>Pentapetalae</taxon>
        <taxon>rosids</taxon>
        <taxon>fabids</taxon>
        <taxon>Fagales</taxon>
        <taxon>Fagaceae</taxon>
        <taxon>Quercus</taxon>
    </lineage>
</organism>
<evidence type="ECO:0000313" key="10">
    <source>
        <dbReference type="EnsemblPlants" id="QL10p065288:mrna:CDS:1"/>
    </source>
</evidence>
<dbReference type="Pfam" id="PF03770">
    <property type="entry name" value="IPK"/>
    <property type="match status" value="1"/>
</dbReference>
<dbReference type="PANTHER" id="PTHR12400:SF51">
    <property type="entry name" value="INOSITOL POLYPHOSPHATE MULTIKINASE"/>
    <property type="match status" value="1"/>
</dbReference>
<comment type="catalytic activity">
    <reaction evidence="7 8">
        <text>1D-myo-inositol 1,3,4,6-tetrakisphosphate + ATP = 1D-myo-inositol 1,3,4,5,6-pentakisphosphate + ADP + H(+)</text>
        <dbReference type="Rhea" id="RHEA:12717"/>
        <dbReference type="ChEBI" id="CHEBI:15378"/>
        <dbReference type="ChEBI" id="CHEBI:30616"/>
        <dbReference type="ChEBI" id="CHEBI:57660"/>
        <dbReference type="ChEBI" id="CHEBI:57733"/>
        <dbReference type="ChEBI" id="CHEBI:456216"/>
        <dbReference type="EC" id="2.7.1.140"/>
    </reaction>
</comment>
<dbReference type="OrthoDB" id="5958943at2759"/>
<dbReference type="GO" id="GO:0051765">
    <property type="term" value="F:inositol tetrakisphosphate kinase activity"/>
    <property type="evidence" value="ECO:0007669"/>
    <property type="project" value="TreeGrafter"/>
</dbReference>
<dbReference type="PANTHER" id="PTHR12400">
    <property type="entry name" value="INOSITOL POLYPHOSPHATE KINASE"/>
    <property type="match status" value="1"/>
</dbReference>
<evidence type="ECO:0000256" key="8">
    <source>
        <dbReference type="RuleBase" id="RU363090"/>
    </source>
</evidence>
<reference evidence="10" key="2">
    <citation type="submission" date="2021-01" db="UniProtKB">
        <authorList>
            <consortium name="EnsemblPlants"/>
        </authorList>
    </citation>
    <scope>IDENTIFICATION</scope>
</reference>
<dbReference type="AlphaFoldDB" id="A0A7N2RCT7"/>
<keyword evidence="2 8" id="KW-0808">Transferase</keyword>
<dbReference type="GO" id="GO:0005524">
    <property type="term" value="F:ATP binding"/>
    <property type="evidence" value="ECO:0007669"/>
    <property type="project" value="UniProtKB-KW"/>
</dbReference>
<dbReference type="GO" id="GO:0005737">
    <property type="term" value="C:cytoplasm"/>
    <property type="evidence" value="ECO:0007669"/>
    <property type="project" value="TreeGrafter"/>
</dbReference>
<dbReference type="RefSeq" id="XP_030941053.1">
    <property type="nucleotide sequence ID" value="XM_031085193.1"/>
</dbReference>
<dbReference type="SUPFAM" id="SSF56104">
    <property type="entry name" value="SAICAR synthase-like"/>
    <property type="match status" value="1"/>
</dbReference>
<dbReference type="EC" id="2.7.1.140" evidence="8"/>
<evidence type="ECO:0000256" key="2">
    <source>
        <dbReference type="ARBA" id="ARBA00022679"/>
    </source>
</evidence>
<dbReference type="InterPro" id="IPR005522">
    <property type="entry name" value="IPK"/>
</dbReference>
<dbReference type="KEGG" id="qlo:115965897"/>
<accession>A0A7N2RCT7</accession>
<dbReference type="RefSeq" id="XP_030941051.1">
    <property type="nucleotide sequence ID" value="XM_031085191.1"/>
</dbReference>
<dbReference type="OMA" id="AKPCVMD"/>
<comment type="similarity">
    <text evidence="1 8">Belongs to the inositol phosphokinase (IPK) family.</text>
</comment>
<evidence type="ECO:0000256" key="4">
    <source>
        <dbReference type="ARBA" id="ARBA00022777"/>
    </source>
</evidence>
<comment type="catalytic activity">
    <reaction evidence="6 8">
        <text>1D-myo-inositol 1,4,5-trisphosphate + 2 ATP = 1D-myo-inositol 1,3,4,5,6-pentakisphosphate + 2 ADP + 2 H(+)</text>
        <dbReference type="Rhea" id="RHEA:32359"/>
        <dbReference type="ChEBI" id="CHEBI:15378"/>
        <dbReference type="ChEBI" id="CHEBI:30616"/>
        <dbReference type="ChEBI" id="CHEBI:57733"/>
        <dbReference type="ChEBI" id="CHEBI:203600"/>
        <dbReference type="ChEBI" id="CHEBI:456216"/>
        <dbReference type="EC" id="2.7.1.151"/>
    </reaction>
</comment>
<dbReference type="InterPro" id="IPR038286">
    <property type="entry name" value="IPK_sf"/>
</dbReference>
<evidence type="ECO:0000256" key="5">
    <source>
        <dbReference type="ARBA" id="ARBA00022840"/>
    </source>
</evidence>
<evidence type="ECO:0000256" key="1">
    <source>
        <dbReference type="ARBA" id="ARBA00007374"/>
    </source>
</evidence>
<feature type="region of interest" description="Disordered" evidence="9">
    <location>
        <begin position="1"/>
        <end position="20"/>
    </location>
</feature>
<dbReference type="GO" id="GO:0005634">
    <property type="term" value="C:nucleus"/>
    <property type="evidence" value="ECO:0007669"/>
    <property type="project" value="TreeGrafter"/>
</dbReference>
<keyword evidence="11" id="KW-1185">Reference proteome</keyword>
<keyword evidence="4 8" id="KW-0418">Kinase</keyword>
<evidence type="ECO:0000313" key="11">
    <source>
        <dbReference type="Proteomes" id="UP000594261"/>
    </source>
</evidence>
<protein>
    <recommendedName>
        <fullName evidence="8">Inositol polyphosphate multikinase</fullName>
        <ecNumber evidence="8">2.7.1.140</ecNumber>
        <ecNumber evidence="8">2.7.1.151</ecNumber>
    </recommendedName>
</protein>
<dbReference type="Proteomes" id="UP000594261">
    <property type="component" value="Chromosome 10"/>
</dbReference>
<evidence type="ECO:0000256" key="9">
    <source>
        <dbReference type="SAM" id="MobiDB-lite"/>
    </source>
</evidence>
<gene>
    <name evidence="10" type="primary">LOC115965897</name>
</gene>
<dbReference type="RefSeq" id="XP_030941052.1">
    <property type="nucleotide sequence ID" value="XM_031085192.1"/>
</dbReference>
<dbReference type="EC" id="2.7.1.151" evidence="8"/>
<keyword evidence="5 8" id="KW-0067">ATP-binding</keyword>
<dbReference type="EMBL" id="LRBV02000010">
    <property type="status" value="NOT_ANNOTATED_CDS"/>
    <property type="molecule type" value="Genomic_DNA"/>
</dbReference>
<dbReference type="GeneID" id="115965897"/>
<dbReference type="EnsemblPlants" id="QL10p065288:mrna">
    <property type="protein sequence ID" value="QL10p065288:mrna:CDS:1"/>
    <property type="gene ID" value="QL10p065288"/>
</dbReference>
<dbReference type="Gene3D" id="3.30.470.160">
    <property type="entry name" value="Inositol polyphosphate kinase"/>
    <property type="match status" value="1"/>
</dbReference>
<sequence length="290" mass="32309">MLKVPNHQVAGHQAGDGKLGPLVDDSGNFYKPLQSDDRGSNEVFFYTSFSSNTNIPNHIRRFFPTFHGTQLIEASNGSGKQPHLVLQDIFSGRLNPSIIDIKIGSRTWYPQASEDYIQKCFMKDTKRSSLALGFRIDGLQIYESEGSGFWKPDRKLIHKFTAEDVRLVLRRFISSNSFAGVDPDCTFASTIYGGSGGILAQLLELKEWFEHQTIFHFYSCSVLMVCEKESVVKEMSSGAEVKLVDFAHVVEGKGIIDHNFLGGLCSLIKFISEILTCSDVHTAKASLQDP</sequence>
<evidence type="ECO:0000256" key="7">
    <source>
        <dbReference type="ARBA" id="ARBA00036525"/>
    </source>
</evidence>
<dbReference type="GO" id="GO:0032958">
    <property type="term" value="P:inositol phosphate biosynthetic process"/>
    <property type="evidence" value="ECO:0007669"/>
    <property type="project" value="InterPro"/>
</dbReference>